<dbReference type="GO" id="GO:0000287">
    <property type="term" value="F:magnesium ion binding"/>
    <property type="evidence" value="ECO:0007669"/>
    <property type="project" value="TreeGrafter"/>
</dbReference>
<keyword evidence="4" id="KW-0028">Amino-acid biosynthesis</keyword>
<reference evidence="9" key="1">
    <citation type="journal article" date="2014" name="Genome Biol. Evol.">
        <title>Pangenome evidence for extensive interdomain horizontal transfer affecting lineage core and shell genes in uncultured planktonic thaumarchaeota and euryarchaeota.</title>
        <authorList>
            <person name="Deschamps P."/>
            <person name="Zivanovic Y."/>
            <person name="Moreira D."/>
            <person name="Rodriguez-Valera F."/>
            <person name="Lopez-Garcia P."/>
        </authorList>
    </citation>
    <scope>NUCLEOTIDE SEQUENCE</scope>
</reference>
<dbReference type="PANTHER" id="PTHR43344">
    <property type="entry name" value="PHOSPHOSERINE PHOSPHATASE"/>
    <property type="match status" value="1"/>
</dbReference>
<dbReference type="Pfam" id="PF00702">
    <property type="entry name" value="Hydrolase"/>
    <property type="match status" value="1"/>
</dbReference>
<dbReference type="PANTHER" id="PTHR43344:SF2">
    <property type="entry name" value="PHOSPHOSERINE PHOSPHATASE"/>
    <property type="match status" value="1"/>
</dbReference>
<dbReference type="NCBIfam" id="TIGR01488">
    <property type="entry name" value="HAD-SF-IB"/>
    <property type="match status" value="1"/>
</dbReference>
<dbReference type="InterPro" id="IPR036412">
    <property type="entry name" value="HAD-like_sf"/>
</dbReference>
<dbReference type="SUPFAM" id="SSF56784">
    <property type="entry name" value="HAD-like"/>
    <property type="match status" value="1"/>
</dbReference>
<dbReference type="Gene3D" id="3.40.50.1000">
    <property type="entry name" value="HAD superfamily/HAD-like"/>
    <property type="match status" value="1"/>
</dbReference>
<evidence type="ECO:0000313" key="9">
    <source>
        <dbReference type="EMBL" id="AIF01825.1"/>
    </source>
</evidence>
<comment type="pathway">
    <text evidence="2">Amino-acid biosynthesis; L-serine biosynthesis; L-serine from 3-phospho-D-glycerate: step 3/3.</text>
</comment>
<evidence type="ECO:0000256" key="4">
    <source>
        <dbReference type="ARBA" id="ARBA00022605"/>
    </source>
</evidence>
<dbReference type="EC" id="3.1.3.3" evidence="3"/>
<keyword evidence="6 9" id="KW-0378">Hydrolase</keyword>
<dbReference type="EMBL" id="KF900631">
    <property type="protein sequence ID" value="AIF01825.1"/>
    <property type="molecule type" value="Genomic_DNA"/>
</dbReference>
<protein>
    <recommendedName>
        <fullName evidence="3">phosphoserine phosphatase</fullName>
        <ecNumber evidence="3">3.1.3.3</ecNumber>
    </recommendedName>
</protein>
<evidence type="ECO:0000256" key="8">
    <source>
        <dbReference type="ARBA" id="ARBA00023299"/>
    </source>
</evidence>
<proteinExistence type="predicted"/>
<dbReference type="AlphaFoldDB" id="A0A075GF20"/>
<evidence type="ECO:0000256" key="5">
    <source>
        <dbReference type="ARBA" id="ARBA00022723"/>
    </source>
</evidence>
<evidence type="ECO:0000256" key="6">
    <source>
        <dbReference type="ARBA" id="ARBA00022801"/>
    </source>
</evidence>
<keyword evidence="7" id="KW-0460">Magnesium</keyword>
<keyword evidence="5" id="KW-0479">Metal-binding</keyword>
<evidence type="ECO:0000256" key="3">
    <source>
        <dbReference type="ARBA" id="ARBA00012640"/>
    </source>
</evidence>
<dbReference type="InterPro" id="IPR050582">
    <property type="entry name" value="HAD-like_SerB"/>
</dbReference>
<evidence type="ECO:0000256" key="1">
    <source>
        <dbReference type="ARBA" id="ARBA00001946"/>
    </source>
</evidence>
<comment type="cofactor">
    <cofactor evidence="1">
        <name>Mg(2+)</name>
        <dbReference type="ChEBI" id="CHEBI:18420"/>
    </cofactor>
</comment>
<evidence type="ECO:0000256" key="2">
    <source>
        <dbReference type="ARBA" id="ARBA00005135"/>
    </source>
</evidence>
<evidence type="ECO:0000256" key="7">
    <source>
        <dbReference type="ARBA" id="ARBA00022842"/>
    </source>
</evidence>
<dbReference type="GO" id="GO:0036424">
    <property type="term" value="F:L-phosphoserine phosphatase activity"/>
    <property type="evidence" value="ECO:0007669"/>
    <property type="project" value="TreeGrafter"/>
</dbReference>
<dbReference type="GO" id="GO:0006564">
    <property type="term" value="P:L-serine biosynthetic process"/>
    <property type="evidence" value="ECO:0007669"/>
    <property type="project" value="UniProtKB-KW"/>
</dbReference>
<gene>
    <name evidence="9" type="primary">PSPH</name>
    <name evidence="9" type="synonym">serB</name>
</gene>
<accession>A0A075GF20</accession>
<dbReference type="InterPro" id="IPR023214">
    <property type="entry name" value="HAD_sf"/>
</dbReference>
<name>A0A075GF20_9EURY</name>
<organism evidence="9">
    <name type="scientific">uncultured marine group II/III euryarchaeote KM3_14_H03</name>
    <dbReference type="NCBI Taxonomy" id="1457891"/>
    <lineage>
        <taxon>Archaea</taxon>
        <taxon>Methanobacteriati</taxon>
        <taxon>Methanobacteriota</taxon>
        <taxon>environmental samples</taxon>
    </lineage>
</organism>
<keyword evidence="8" id="KW-0718">Serine biosynthesis</keyword>
<dbReference type="GO" id="GO:0005737">
    <property type="term" value="C:cytoplasm"/>
    <property type="evidence" value="ECO:0007669"/>
    <property type="project" value="TreeGrafter"/>
</dbReference>
<sequence>MAEVRAVVFDCDGVLTDNGSSWQNIHDYFGTENLETLERFLNGEITDDEFMADDIRLWTAVQPRIHRDDIMRCYSGISLMEGARDVVEELRSRGIFVAIVSAGVDVFVGAIANMLSVDDWAANGFDWDDDGWLRGPAPTRVNSHDKGVMVEKLSRIKGIDPSGIVSVGDSSTDLSMMIPGSHFIGFNPARQRARDAFEQADTPLVDSKDLRDIWEHIFEGESFPHSSEGN</sequence>